<reference evidence="3" key="1">
    <citation type="journal article" date="2010" name="Genome Res.">
        <title>Population genomic sequencing of Coccidioides fungi reveals recent hybridization and transposon control.</title>
        <authorList>
            <person name="Neafsey D.E."/>
            <person name="Barker B.M."/>
            <person name="Sharpton T.J."/>
            <person name="Stajich J.E."/>
            <person name="Park D.J."/>
            <person name="Whiston E."/>
            <person name="Hung C.-Y."/>
            <person name="McMahan C."/>
            <person name="White J."/>
            <person name="Sykes S."/>
            <person name="Heiman D."/>
            <person name="Young S."/>
            <person name="Zeng Q."/>
            <person name="Abouelleil A."/>
            <person name="Aftuck L."/>
            <person name="Bessette D."/>
            <person name="Brown A."/>
            <person name="FitzGerald M."/>
            <person name="Lui A."/>
            <person name="Macdonald J.P."/>
            <person name="Priest M."/>
            <person name="Orbach M.J."/>
            <person name="Galgiani J.N."/>
            <person name="Kirkland T.N."/>
            <person name="Cole G.T."/>
            <person name="Birren B.W."/>
            <person name="Henn M.R."/>
            <person name="Taylor J.W."/>
            <person name="Rounsley S.D."/>
        </authorList>
    </citation>
    <scope>NUCLEOTIDE SEQUENCE [LARGE SCALE GENOMIC DNA]</scope>
    <source>
        <strain evidence="3">RMSCC 757 / Silveira</strain>
    </source>
</reference>
<evidence type="ECO:0000313" key="2">
    <source>
        <dbReference type="EMBL" id="EFW22335.1"/>
    </source>
</evidence>
<dbReference type="Proteomes" id="UP000002497">
    <property type="component" value="Unassembled WGS sequence"/>
</dbReference>
<reference evidence="3" key="2">
    <citation type="submission" date="2010-03" db="EMBL/GenBank/DDBJ databases">
        <title>The genome sequence of Coccidioides posadasii strain Silveira.</title>
        <authorList>
            <consortium name="The Broad Institute Genome Sequencing Center for Infectious Disease"/>
            <person name="Neafsey D."/>
            <person name="Orbach M."/>
            <person name="Henn M.R."/>
            <person name="Cole G.T."/>
            <person name="Galgiani J."/>
            <person name="Gardner M.J."/>
            <person name="Kirkland T.N."/>
            <person name="Taylor J.W."/>
            <person name="Young S.K."/>
            <person name="Zeng Q."/>
            <person name="Koehrsen M."/>
            <person name="Alvarado L."/>
            <person name="Berlin A."/>
            <person name="Borenstein D."/>
            <person name="Chapman S.B."/>
            <person name="Chen Z."/>
            <person name="Engels R."/>
            <person name="Freedman E."/>
            <person name="Gellesch M."/>
            <person name="Goldberg J."/>
            <person name="Griggs A."/>
            <person name="Gujja S."/>
            <person name="Heilman E."/>
            <person name="Heiman D."/>
            <person name="Howarth C."/>
            <person name="Jen D."/>
            <person name="Larson L."/>
            <person name="Mehta T."/>
            <person name="Neiman D."/>
            <person name="Park D."/>
            <person name="Pearson M."/>
            <person name="Richards J."/>
            <person name="Roberts A."/>
            <person name="Saif S."/>
            <person name="Shea T."/>
            <person name="Shenoy N."/>
            <person name="Sisk P."/>
            <person name="Stolte C."/>
            <person name="Sykes S."/>
            <person name="Walk T."/>
            <person name="White J."/>
            <person name="Yandava C."/>
            <person name="Haas B."/>
            <person name="Nusbaum C."/>
            <person name="Birren B."/>
        </authorList>
    </citation>
    <scope>NUCLEOTIDE SEQUENCE [LARGE SCALE GENOMIC DNA]</scope>
    <source>
        <strain evidence="3">RMSCC 757 / Silveira</strain>
    </source>
</reference>
<accession>E9CR00</accession>
<evidence type="ECO:0000256" key="1">
    <source>
        <dbReference type="SAM" id="MobiDB-lite"/>
    </source>
</evidence>
<keyword evidence="3" id="KW-1185">Reference proteome</keyword>
<dbReference type="VEuPathDB" id="FungiDB:D8B26_000964"/>
<dbReference type="STRING" id="443226.E9CR00"/>
<feature type="compositionally biased region" description="Polar residues" evidence="1">
    <location>
        <begin position="79"/>
        <end position="93"/>
    </location>
</feature>
<dbReference type="EMBL" id="GL636486">
    <property type="protein sequence ID" value="EFW22335.1"/>
    <property type="molecule type" value="Genomic_DNA"/>
</dbReference>
<name>E9CR00_COCPS</name>
<organism evidence="3">
    <name type="scientific">Coccidioides posadasii (strain RMSCC 757 / Silveira)</name>
    <name type="common">Valley fever fungus</name>
    <dbReference type="NCBI Taxonomy" id="443226"/>
    <lineage>
        <taxon>Eukaryota</taxon>
        <taxon>Fungi</taxon>
        <taxon>Dikarya</taxon>
        <taxon>Ascomycota</taxon>
        <taxon>Pezizomycotina</taxon>
        <taxon>Eurotiomycetes</taxon>
        <taxon>Eurotiomycetidae</taxon>
        <taxon>Onygenales</taxon>
        <taxon>Onygenaceae</taxon>
        <taxon>Coccidioides</taxon>
    </lineage>
</organism>
<dbReference type="AlphaFoldDB" id="E9CR00"/>
<gene>
    <name evidence="2" type="ORF">CPSG_00234</name>
</gene>
<protein>
    <submittedName>
        <fullName evidence="2">Predicted protein</fullName>
    </submittedName>
</protein>
<dbReference type="VEuPathDB" id="FungiDB:CPSG_00234"/>
<feature type="region of interest" description="Disordered" evidence="1">
    <location>
        <begin position="44"/>
        <end position="93"/>
    </location>
</feature>
<proteinExistence type="predicted"/>
<dbReference type="HOGENOM" id="CLU_2399498_0_0_1"/>
<sequence length="93" mass="10355">MDSNSSEVTRRHVELSVSKPINLQIPKIPTFPLSSPITEEVMTPFTESDSPEYTAGRSNNPFISPEDYLTEGPSHCENHNSYSERNGGTDISR</sequence>
<evidence type="ECO:0000313" key="3">
    <source>
        <dbReference type="Proteomes" id="UP000002497"/>
    </source>
</evidence>